<protein>
    <recommendedName>
        <fullName evidence="3">Zn(2)-C6 fungal-type domain-containing protein</fullName>
    </recommendedName>
</protein>
<dbReference type="PROSITE" id="PS50048">
    <property type="entry name" value="ZN2_CY6_FUNGAL_2"/>
    <property type="match status" value="1"/>
</dbReference>
<dbReference type="Gene3D" id="4.10.240.10">
    <property type="entry name" value="Zn(2)-C6 fungal-type DNA-binding domain"/>
    <property type="match status" value="1"/>
</dbReference>
<keyword evidence="5" id="KW-1185">Reference proteome</keyword>
<dbReference type="SMART" id="SM00066">
    <property type="entry name" value="GAL4"/>
    <property type="match status" value="1"/>
</dbReference>
<dbReference type="CDD" id="cd00067">
    <property type="entry name" value="GAL4"/>
    <property type="match status" value="1"/>
</dbReference>
<dbReference type="PANTHER" id="PTHR38791">
    <property type="entry name" value="ZN(II)2CYS6 TRANSCRIPTION FACTOR (EUROFUNG)-RELATED-RELATED"/>
    <property type="match status" value="1"/>
</dbReference>
<dbReference type="SUPFAM" id="SSF57701">
    <property type="entry name" value="Zn2/Cys6 DNA-binding domain"/>
    <property type="match status" value="1"/>
</dbReference>
<sequence>MQSVNGQRSKGCAKCRSRKIKCDLVRPVCSRCTKIGNQDCVYQDQFEIILRDETSRAGERARTKWRSRAKQPNPTEPSLSPEMDIPEEKISERFLYDWVLVKTGPTATYGHFFLDYLPDMLERSPKNSILRTAIDALSYVNYAQRCNAPELLPYSFEKCTRALKMLKAMMEKPDEACSDETLTAITLLGLYEAMSSANITANSSWAAHVNGSMILLHLRVLRESQPAIWQSLSAMIYKQMIIHSITRGAPPGLPLSMHTLFTSGRAIIIEQWELLHKTAELCGSWNTLLGTTPDKGQIWEHIKQGMALDQGLEQWATRLTPEWNITRLPLDRNSIPSWLWPLFEEGHWAPKFLQQNQSLIQETKWRDWLMARLVLNEAVLQSIDLLKESTDINSSEAWSFELEQINRNAVENRLISVIDSTLESCIWTLIRQMSDRPEASTIEQVCTVRGFMTMSGFSGSFLCLKQVSFERTDVTGRTEWCLKALQFLENYLGFRKAGAFALAEEVLHTKSAVQFWALVHKDPSWSSDDLIHHQSENEVNLEGLKLNS</sequence>
<dbReference type="PROSITE" id="PS00463">
    <property type="entry name" value="ZN2_CY6_FUNGAL_1"/>
    <property type="match status" value="1"/>
</dbReference>
<dbReference type="InterPro" id="IPR036864">
    <property type="entry name" value="Zn2-C6_fun-type_DNA-bd_sf"/>
</dbReference>
<dbReference type="GO" id="GO:0000981">
    <property type="term" value="F:DNA-binding transcription factor activity, RNA polymerase II-specific"/>
    <property type="evidence" value="ECO:0007669"/>
    <property type="project" value="InterPro"/>
</dbReference>
<evidence type="ECO:0000313" key="5">
    <source>
        <dbReference type="Proteomes" id="UP000799302"/>
    </source>
</evidence>
<dbReference type="EMBL" id="MU004241">
    <property type="protein sequence ID" value="KAF2665004.1"/>
    <property type="molecule type" value="Genomic_DNA"/>
</dbReference>
<dbReference type="InterPro" id="IPR053175">
    <property type="entry name" value="DHMBA_Reg_Transcription_Factor"/>
</dbReference>
<dbReference type="OrthoDB" id="2991872at2759"/>
<feature type="domain" description="Zn(2)-C6 fungal-type" evidence="3">
    <location>
        <begin position="11"/>
        <end position="42"/>
    </location>
</feature>
<evidence type="ECO:0000259" key="3">
    <source>
        <dbReference type="PROSITE" id="PS50048"/>
    </source>
</evidence>
<dbReference type="Proteomes" id="UP000799302">
    <property type="component" value="Unassembled WGS sequence"/>
</dbReference>
<evidence type="ECO:0000256" key="2">
    <source>
        <dbReference type="SAM" id="MobiDB-lite"/>
    </source>
</evidence>
<dbReference type="GO" id="GO:0008270">
    <property type="term" value="F:zinc ion binding"/>
    <property type="evidence" value="ECO:0007669"/>
    <property type="project" value="InterPro"/>
</dbReference>
<organism evidence="4 5">
    <name type="scientific">Microthyrium microscopicum</name>
    <dbReference type="NCBI Taxonomy" id="703497"/>
    <lineage>
        <taxon>Eukaryota</taxon>
        <taxon>Fungi</taxon>
        <taxon>Dikarya</taxon>
        <taxon>Ascomycota</taxon>
        <taxon>Pezizomycotina</taxon>
        <taxon>Dothideomycetes</taxon>
        <taxon>Dothideomycetes incertae sedis</taxon>
        <taxon>Microthyriales</taxon>
        <taxon>Microthyriaceae</taxon>
        <taxon>Microthyrium</taxon>
    </lineage>
</organism>
<accession>A0A6A6U231</accession>
<name>A0A6A6U231_9PEZI</name>
<keyword evidence="1" id="KW-0539">Nucleus</keyword>
<dbReference type="Pfam" id="PF00172">
    <property type="entry name" value="Zn_clus"/>
    <property type="match status" value="1"/>
</dbReference>
<evidence type="ECO:0000313" key="4">
    <source>
        <dbReference type="EMBL" id="KAF2665004.1"/>
    </source>
</evidence>
<gene>
    <name evidence="4" type="ORF">BT63DRAFT_443311</name>
</gene>
<proteinExistence type="predicted"/>
<reference evidence="4" key="1">
    <citation type="journal article" date="2020" name="Stud. Mycol.">
        <title>101 Dothideomycetes genomes: a test case for predicting lifestyles and emergence of pathogens.</title>
        <authorList>
            <person name="Haridas S."/>
            <person name="Albert R."/>
            <person name="Binder M."/>
            <person name="Bloem J."/>
            <person name="Labutti K."/>
            <person name="Salamov A."/>
            <person name="Andreopoulos B."/>
            <person name="Baker S."/>
            <person name="Barry K."/>
            <person name="Bills G."/>
            <person name="Bluhm B."/>
            <person name="Cannon C."/>
            <person name="Castanera R."/>
            <person name="Culley D."/>
            <person name="Daum C."/>
            <person name="Ezra D."/>
            <person name="Gonzalez J."/>
            <person name="Henrissat B."/>
            <person name="Kuo A."/>
            <person name="Liang C."/>
            <person name="Lipzen A."/>
            <person name="Lutzoni F."/>
            <person name="Magnuson J."/>
            <person name="Mondo S."/>
            <person name="Nolan M."/>
            <person name="Ohm R."/>
            <person name="Pangilinan J."/>
            <person name="Park H.-J."/>
            <person name="Ramirez L."/>
            <person name="Alfaro M."/>
            <person name="Sun H."/>
            <person name="Tritt A."/>
            <person name="Yoshinaga Y."/>
            <person name="Zwiers L.-H."/>
            <person name="Turgeon B."/>
            <person name="Goodwin S."/>
            <person name="Spatafora J."/>
            <person name="Crous P."/>
            <person name="Grigoriev I."/>
        </authorList>
    </citation>
    <scope>NUCLEOTIDE SEQUENCE</scope>
    <source>
        <strain evidence="4">CBS 115976</strain>
    </source>
</reference>
<dbReference type="InterPro" id="IPR001138">
    <property type="entry name" value="Zn2Cys6_DnaBD"/>
</dbReference>
<feature type="region of interest" description="Disordered" evidence="2">
    <location>
        <begin position="60"/>
        <end position="83"/>
    </location>
</feature>
<dbReference type="AlphaFoldDB" id="A0A6A6U231"/>
<evidence type="ECO:0000256" key="1">
    <source>
        <dbReference type="ARBA" id="ARBA00023242"/>
    </source>
</evidence>
<dbReference type="PANTHER" id="PTHR38791:SF12">
    <property type="entry name" value="TRANSCRIPTION FACTOR DOMAIN-CONTAINING PROTEIN-RELATED"/>
    <property type="match status" value="1"/>
</dbReference>